<dbReference type="SUPFAM" id="SSF51905">
    <property type="entry name" value="FAD/NAD(P)-binding domain"/>
    <property type="match status" value="1"/>
</dbReference>
<dbReference type="Gene3D" id="3.50.50.60">
    <property type="entry name" value="FAD/NAD(P)-binding domain"/>
    <property type="match status" value="1"/>
</dbReference>
<dbReference type="PANTHER" id="PTHR16128">
    <property type="entry name" value="FAD/NAD(P)-BINDING OXIDOREDUCTASE FAMILY PROTEIN"/>
    <property type="match status" value="1"/>
</dbReference>
<dbReference type="Pfam" id="PF01593">
    <property type="entry name" value="Amino_oxidase"/>
    <property type="match status" value="1"/>
</dbReference>
<reference evidence="2 3" key="1">
    <citation type="submission" date="2020-10" db="EMBL/GenBank/DDBJ databases">
        <authorList>
            <person name="Castelo-Branco R."/>
            <person name="Eusebio N."/>
            <person name="Adriana R."/>
            <person name="Vieira A."/>
            <person name="Brugerolle De Fraissinette N."/>
            <person name="Rezende De Castro R."/>
            <person name="Schneider M.P."/>
            <person name="Vasconcelos V."/>
            <person name="Leao P.N."/>
        </authorList>
    </citation>
    <scope>NUCLEOTIDE SEQUENCE [LARGE SCALE GENOMIC DNA]</scope>
    <source>
        <strain evidence="2 3">LEGE 03274</strain>
    </source>
</reference>
<dbReference type="RefSeq" id="WP_193799963.1">
    <property type="nucleotide sequence ID" value="NZ_JADEWC010000005.1"/>
</dbReference>
<name>A0ABR9V1Q2_9CHRO</name>
<dbReference type="EMBL" id="JADEWC010000005">
    <property type="protein sequence ID" value="MBE9221782.1"/>
    <property type="molecule type" value="Genomic_DNA"/>
</dbReference>
<protein>
    <submittedName>
        <fullName evidence="2">NAD(P)-binding protein</fullName>
    </submittedName>
</protein>
<accession>A0ABR9V1Q2</accession>
<proteinExistence type="predicted"/>
<organism evidence="2 3">
    <name type="scientific">Cyanobacterium stanieri LEGE 03274</name>
    <dbReference type="NCBI Taxonomy" id="1828756"/>
    <lineage>
        <taxon>Bacteria</taxon>
        <taxon>Bacillati</taxon>
        <taxon>Cyanobacteriota</taxon>
        <taxon>Cyanophyceae</taxon>
        <taxon>Oscillatoriophycideae</taxon>
        <taxon>Chroococcales</taxon>
        <taxon>Geminocystaceae</taxon>
        <taxon>Cyanobacterium</taxon>
    </lineage>
</organism>
<dbReference type="Pfam" id="PF13450">
    <property type="entry name" value="NAD_binding_8"/>
    <property type="match status" value="1"/>
</dbReference>
<evidence type="ECO:0000259" key="1">
    <source>
        <dbReference type="Pfam" id="PF01593"/>
    </source>
</evidence>
<dbReference type="PRINTS" id="PR00419">
    <property type="entry name" value="ADXRDTASE"/>
</dbReference>
<keyword evidence="3" id="KW-1185">Reference proteome</keyword>
<dbReference type="Proteomes" id="UP000654604">
    <property type="component" value="Unassembled WGS sequence"/>
</dbReference>
<sequence>MSNKIAIIGAGISGLTLATKLQEKGVDVQVFDKGRGVGGRMSSRRTDWGYIDHGTQYFSLSNPQFEEFISIYGDVMQPWQGKFASWKQGNFQEDMSSKIRYVPHEAMNRLCKYLSNDTTVKLKTRIVSLSKNQNSWTLIDEKNHSYGDYDTVVITAPPSQTADLLPDDCVFKQEISHIEMLPCFSLMLIPQEKVNLPFEGVQFDHPILGWVSSNDTKPSRGDGGAIVIQSNFTYATEHLEDDRDKISQDLLTQTQAVFDLKFSSFHYQSLHLWRYALPKKSRQQGYYYDEDMGLGVCGDWCLSGKVEGAFLSASAIALKIK</sequence>
<dbReference type="InterPro" id="IPR036188">
    <property type="entry name" value="FAD/NAD-bd_sf"/>
</dbReference>
<evidence type="ECO:0000313" key="2">
    <source>
        <dbReference type="EMBL" id="MBE9221782.1"/>
    </source>
</evidence>
<gene>
    <name evidence="2" type="ORF">IQ215_03650</name>
</gene>
<feature type="domain" description="Amine oxidase" evidence="1">
    <location>
        <begin position="101"/>
        <end position="314"/>
    </location>
</feature>
<evidence type="ECO:0000313" key="3">
    <source>
        <dbReference type="Proteomes" id="UP000654604"/>
    </source>
</evidence>
<dbReference type="InterPro" id="IPR002937">
    <property type="entry name" value="Amino_oxidase"/>
</dbReference>
<comment type="caution">
    <text evidence="2">The sequence shown here is derived from an EMBL/GenBank/DDBJ whole genome shotgun (WGS) entry which is preliminary data.</text>
</comment>
<dbReference type="PANTHER" id="PTHR16128:SF5">
    <property type="entry name" value="FAD_NAD(P)-BINDING OXIDOREDUCTASE FAMILY PROTEIN"/>
    <property type="match status" value="1"/>
</dbReference>
<dbReference type="Gene3D" id="3.90.660.10">
    <property type="match status" value="1"/>
</dbReference>